<feature type="transmembrane region" description="Helical" evidence="1">
    <location>
        <begin position="777"/>
        <end position="808"/>
    </location>
</feature>
<accession>A0A0J1IAT2</accession>
<evidence type="ECO:0000259" key="2">
    <source>
        <dbReference type="Pfam" id="PF20155"/>
    </source>
</evidence>
<feature type="transmembrane region" description="Helical" evidence="1">
    <location>
        <begin position="620"/>
        <end position="639"/>
    </location>
</feature>
<gene>
    <name evidence="3" type="ORF">ABW02_20365</name>
</gene>
<name>A0A0J1IAT2_NIACI</name>
<keyword evidence="4" id="KW-1185">Reference proteome</keyword>
<dbReference type="PANTHER" id="PTHR37813">
    <property type="entry name" value="FELS-2 PROPHAGE PROTEIN"/>
    <property type="match status" value="1"/>
</dbReference>
<dbReference type="NCBIfam" id="TIGR02675">
    <property type="entry name" value="tape_meas_nterm"/>
    <property type="match status" value="1"/>
</dbReference>
<keyword evidence="1" id="KW-1133">Transmembrane helix</keyword>
<feature type="domain" description="Tape measure protein N-terminal" evidence="2">
    <location>
        <begin position="156"/>
        <end position="352"/>
    </location>
</feature>
<dbReference type="EMBL" id="LDPH01000027">
    <property type="protein sequence ID" value="KLV23082.1"/>
    <property type="molecule type" value="Genomic_DNA"/>
</dbReference>
<feature type="transmembrane region" description="Helical" evidence="1">
    <location>
        <begin position="873"/>
        <end position="896"/>
    </location>
</feature>
<dbReference type="RefSeq" id="WP_047944099.1">
    <property type="nucleotide sequence ID" value="NZ_LDPH01000027.1"/>
</dbReference>
<keyword evidence="1" id="KW-0472">Membrane</keyword>
<organism evidence="3 4">
    <name type="scientific">Niallia circulans</name>
    <name type="common">Bacillus circulans</name>
    <dbReference type="NCBI Taxonomy" id="1397"/>
    <lineage>
        <taxon>Bacteria</taxon>
        <taxon>Bacillati</taxon>
        <taxon>Bacillota</taxon>
        <taxon>Bacilli</taxon>
        <taxon>Bacillales</taxon>
        <taxon>Bacillaceae</taxon>
        <taxon>Niallia</taxon>
    </lineage>
</organism>
<dbReference type="PATRIC" id="fig|1397.4.peg.2829"/>
<keyword evidence="1" id="KW-0812">Transmembrane</keyword>
<dbReference type="OrthoDB" id="2157658at2"/>
<protein>
    <recommendedName>
        <fullName evidence="2">Tape measure protein N-terminal domain-containing protein</fullName>
    </recommendedName>
</protein>
<dbReference type="SUPFAM" id="SSF48371">
    <property type="entry name" value="ARM repeat"/>
    <property type="match status" value="1"/>
</dbReference>
<dbReference type="InterPro" id="IPR016024">
    <property type="entry name" value="ARM-type_fold"/>
</dbReference>
<feature type="transmembrane region" description="Helical" evidence="1">
    <location>
        <begin position="828"/>
        <end position="852"/>
    </location>
</feature>
<comment type="caution">
    <text evidence="3">The sequence shown here is derived from an EMBL/GenBank/DDBJ whole genome shotgun (WGS) entry which is preliminary data.</text>
</comment>
<proteinExistence type="predicted"/>
<feature type="transmembrane region" description="Helical" evidence="1">
    <location>
        <begin position="902"/>
        <end position="925"/>
    </location>
</feature>
<evidence type="ECO:0000313" key="4">
    <source>
        <dbReference type="Proteomes" id="UP000036045"/>
    </source>
</evidence>
<feature type="transmembrane region" description="Helical" evidence="1">
    <location>
        <begin position="708"/>
        <end position="734"/>
    </location>
</feature>
<dbReference type="Pfam" id="PF20155">
    <property type="entry name" value="TMP_3"/>
    <property type="match status" value="1"/>
</dbReference>
<dbReference type="PANTHER" id="PTHR37813:SF1">
    <property type="entry name" value="FELS-2 PROPHAGE PROTEIN"/>
    <property type="match status" value="1"/>
</dbReference>
<evidence type="ECO:0000313" key="3">
    <source>
        <dbReference type="EMBL" id="KLV23082.1"/>
    </source>
</evidence>
<sequence length="1137" mass="119370">MAADGSVVIEISLDDSNVSGQIRNIDRDFNRVGSSFPQTFRNNMRQIRTSLGQIRTSISDTFSAAANSIRNTFTRANPFRSMFTGLQSATRGITSRMTSGFSNVFSRMRSSASNSISRMRQEFSSLDRSVESPLKSMLKMAATITGITGAMNLMGRAISRVDTIDTAIKSLTVLTGSAEDAKLVMNDLVDAIDGTPIALNDVALGAKKMVAAGMKAEKVKPVFKSIADAAYGVGDGAQSIDQITSAIASMQSAGTVYADDINRLVDAGIPAWQMLANQTNQSVADIKKDTSKGLLESNDAIDMLVDGIQNGTDGIAGSTAAMAGLAKTAGDTISGSFGNMRTAIVKIMANVADVLKGDIINALKGLTNAFKAVGRVTGSETFANGLRRMVDALKLLSPALLGVVTALAIFSTYMGMTKLIGMLVGAFTALGTAIATNPVVALVAALGGLAVMLVNLYKTNETFRNGVQKTWSFITDIYEKSLEGIKTALGSIMPGLQAFGNWSADKLIAGFAWLGSVGVKAINLIATGMTIAGDAISNFFTYLSNSAVGQAVLNALKLSFENITNVLLTLVPFLSRLALGFIGVTGPLGLVISLAITFAATLLKMGGFSAEGINNALKDIGKMLMGILDTALVLIPQFIKIGADLIVKLMEGIAQSIPKLVAIAEQLMNFLNEAITTYLPMIIQVGLQIITAITNGIVQYLPIMINSYISLVTLLVDTIAQYLPMIISVGITILTKLLEGIVSILPQLINTAILIITSLLGILVDNLPMILSAGIDILNALIGGLIAALPALLTAALTIILSLAMALLNNLPQILDAGIELLMALIDGILSILPMLIKTALTLIITLATALIKALPQIIAAGIKILNALIQGIVQLIPALIACALKLIITLAGAIIKNLPQILSAGVKILKMLVQGILSIIGTLLKAGADLIIKLAKAIGDKLSKIKDKGKEITGKVVDGITSTISKMVSIGEDIVSGIVEGIGNGFGWVKDKISSLGGKITDWASSVLGIHSPSRVMRDEIGKWIPAGVAVGIDADASRVEKSMKKMLSIPKFTAEGAVGINGIGLNNQLSARNRVRSATVNNSSNSDTKSNIAQKVEAVINIGGYQARGLIEYISSQQSNNKKRDKRNFNGGVSY</sequence>
<dbReference type="Proteomes" id="UP000036045">
    <property type="component" value="Unassembled WGS sequence"/>
</dbReference>
<feature type="transmembrane region" description="Helical" evidence="1">
    <location>
        <begin position="395"/>
        <end position="416"/>
    </location>
</feature>
<reference evidence="3 4" key="1">
    <citation type="submission" date="2015-05" db="EMBL/GenBank/DDBJ databases">
        <title>Whole genome sequence and identification of bacterial endophytes from Costus igneus.</title>
        <authorList>
            <person name="Lee Y.P."/>
            <person name="Gan H.M."/>
            <person name="Eng W."/>
            <person name="Wheatley M.S."/>
            <person name="Caraballo A."/>
            <person name="Polter S."/>
            <person name="Savka M.A."/>
            <person name="Hudson A.O."/>
        </authorList>
    </citation>
    <scope>NUCLEOTIDE SEQUENCE [LARGE SCALE GENOMIC DNA]</scope>
    <source>
        <strain evidence="3 4">RIT379</strain>
    </source>
</reference>
<dbReference type="InterPro" id="IPR013491">
    <property type="entry name" value="Tape_meas_N"/>
</dbReference>
<feature type="transmembrane region" description="Helical" evidence="1">
    <location>
        <begin position="422"/>
        <end position="454"/>
    </location>
</feature>
<feature type="transmembrane region" description="Helical" evidence="1">
    <location>
        <begin position="678"/>
        <end position="701"/>
    </location>
</feature>
<evidence type="ECO:0000256" key="1">
    <source>
        <dbReference type="SAM" id="Phobius"/>
    </source>
</evidence>
<feature type="transmembrane region" description="Helical" evidence="1">
    <location>
        <begin position="588"/>
        <end position="608"/>
    </location>
</feature>
<dbReference type="AlphaFoldDB" id="A0A0J1IAT2"/>
<feature type="transmembrane region" description="Helical" evidence="1">
    <location>
        <begin position="740"/>
        <end position="765"/>
    </location>
</feature>